<keyword evidence="5 10" id="KW-0808">Transferase</keyword>
<reference evidence="13" key="1">
    <citation type="journal article" date="2020" name="Stud. Mycol.">
        <title>101 Dothideomycetes genomes: a test case for predicting lifestyles and emergence of pathogens.</title>
        <authorList>
            <person name="Haridas S."/>
            <person name="Albert R."/>
            <person name="Binder M."/>
            <person name="Bloem J."/>
            <person name="Labutti K."/>
            <person name="Salamov A."/>
            <person name="Andreopoulos B."/>
            <person name="Baker S."/>
            <person name="Barry K."/>
            <person name="Bills G."/>
            <person name="Bluhm B."/>
            <person name="Cannon C."/>
            <person name="Castanera R."/>
            <person name="Culley D."/>
            <person name="Daum C."/>
            <person name="Ezra D."/>
            <person name="Gonzalez J."/>
            <person name="Henrissat B."/>
            <person name="Kuo A."/>
            <person name="Liang C."/>
            <person name="Lipzen A."/>
            <person name="Lutzoni F."/>
            <person name="Magnuson J."/>
            <person name="Mondo S."/>
            <person name="Nolan M."/>
            <person name="Ohm R."/>
            <person name="Pangilinan J."/>
            <person name="Park H.-J."/>
            <person name="Ramirez L."/>
            <person name="Alfaro M."/>
            <person name="Sun H."/>
            <person name="Tritt A."/>
            <person name="Yoshinaga Y."/>
            <person name="Zwiers L.-H."/>
            <person name="Turgeon B."/>
            <person name="Goodwin S."/>
            <person name="Spatafora J."/>
            <person name="Crous P."/>
            <person name="Grigoriev I."/>
        </authorList>
    </citation>
    <scope>NUCLEOTIDE SEQUENCE</scope>
    <source>
        <strain evidence="13">CBS 133067</strain>
    </source>
</reference>
<dbReference type="Gene3D" id="1.10.1320.10">
    <property type="entry name" value="DNA-directed RNA polymerase, N-terminal domain"/>
    <property type="match status" value="1"/>
</dbReference>
<dbReference type="PANTHER" id="PTHR10102">
    <property type="entry name" value="DNA-DIRECTED RNA POLYMERASE, MITOCHONDRIAL"/>
    <property type="match status" value="1"/>
</dbReference>
<dbReference type="InterPro" id="IPR002092">
    <property type="entry name" value="DNA-dir_Rpol_phage-type"/>
</dbReference>
<accession>A0A9P4MF34</accession>
<evidence type="ECO:0000259" key="12">
    <source>
        <dbReference type="SMART" id="SM01311"/>
    </source>
</evidence>
<keyword evidence="14" id="KW-1185">Reference proteome</keyword>
<evidence type="ECO:0000256" key="6">
    <source>
        <dbReference type="ARBA" id="ARBA00022695"/>
    </source>
</evidence>
<keyword evidence="7" id="KW-0809">Transit peptide</keyword>
<feature type="compositionally biased region" description="Basic residues" evidence="11">
    <location>
        <begin position="492"/>
        <end position="505"/>
    </location>
</feature>
<dbReference type="Gene3D" id="1.10.287.280">
    <property type="match status" value="1"/>
</dbReference>
<dbReference type="Proteomes" id="UP000799772">
    <property type="component" value="Unassembled WGS sequence"/>
</dbReference>
<evidence type="ECO:0000256" key="2">
    <source>
        <dbReference type="ARBA" id="ARBA00009493"/>
    </source>
</evidence>
<dbReference type="InterPro" id="IPR037159">
    <property type="entry name" value="RNA_POL_N_sf"/>
</dbReference>
<feature type="region of interest" description="Disordered" evidence="11">
    <location>
        <begin position="1265"/>
        <end position="1285"/>
    </location>
</feature>
<dbReference type="SMART" id="SM01311">
    <property type="entry name" value="RPOL_N"/>
    <property type="match status" value="1"/>
</dbReference>
<keyword evidence="8 10" id="KW-0804">Transcription</keyword>
<dbReference type="GO" id="GO:0006390">
    <property type="term" value="P:mitochondrial transcription"/>
    <property type="evidence" value="ECO:0007669"/>
    <property type="project" value="TreeGrafter"/>
</dbReference>
<comment type="function">
    <text evidence="1 10">DNA-dependent RNA polymerase catalyzes the transcription of DNA into RNA using the four ribonucleoside triphosphates as substrates.</text>
</comment>
<dbReference type="Pfam" id="PF00940">
    <property type="entry name" value="RNA_pol"/>
    <property type="match status" value="1"/>
</dbReference>
<dbReference type="InterPro" id="IPR043502">
    <property type="entry name" value="DNA/RNA_pol_sf"/>
</dbReference>
<feature type="compositionally biased region" description="Polar residues" evidence="11">
    <location>
        <begin position="509"/>
        <end position="522"/>
    </location>
</feature>
<dbReference type="InterPro" id="IPR024075">
    <property type="entry name" value="DNA-dir_RNA_pol_helix_hairp_sf"/>
</dbReference>
<evidence type="ECO:0000256" key="1">
    <source>
        <dbReference type="ARBA" id="ARBA00004026"/>
    </source>
</evidence>
<comment type="caution">
    <text evidence="13">The sequence shown here is derived from an EMBL/GenBank/DDBJ whole genome shotgun (WGS) entry which is preliminary data.</text>
</comment>
<dbReference type="GO" id="GO:0001018">
    <property type="term" value="F:mitochondrial promoter sequence-specific DNA binding"/>
    <property type="evidence" value="ECO:0007669"/>
    <property type="project" value="TreeGrafter"/>
</dbReference>
<dbReference type="GO" id="GO:0003899">
    <property type="term" value="F:DNA-directed RNA polymerase activity"/>
    <property type="evidence" value="ECO:0007669"/>
    <property type="project" value="UniProtKB-EC"/>
</dbReference>
<gene>
    <name evidence="13" type="ORF">NA57DRAFT_32191</name>
</gene>
<keyword evidence="4 10" id="KW-0240">DNA-directed RNA polymerase</keyword>
<name>A0A9P4MF34_9PEZI</name>
<comment type="catalytic activity">
    <reaction evidence="9 10">
        <text>RNA(n) + a ribonucleoside 5'-triphosphate = RNA(n+1) + diphosphate</text>
        <dbReference type="Rhea" id="RHEA:21248"/>
        <dbReference type="Rhea" id="RHEA-COMP:14527"/>
        <dbReference type="Rhea" id="RHEA-COMP:17342"/>
        <dbReference type="ChEBI" id="CHEBI:33019"/>
        <dbReference type="ChEBI" id="CHEBI:61557"/>
        <dbReference type="ChEBI" id="CHEBI:140395"/>
        <dbReference type="EC" id="2.7.7.6"/>
    </reaction>
</comment>
<evidence type="ECO:0000313" key="14">
    <source>
        <dbReference type="Proteomes" id="UP000799772"/>
    </source>
</evidence>
<dbReference type="FunFam" id="1.10.287.280:FF:000001">
    <property type="entry name" value="DNA-directed RNA polymerase"/>
    <property type="match status" value="1"/>
</dbReference>
<dbReference type="EC" id="2.7.7.6" evidence="3 10"/>
<dbReference type="InterPro" id="IPR029262">
    <property type="entry name" value="RPOL_N"/>
</dbReference>
<evidence type="ECO:0000256" key="8">
    <source>
        <dbReference type="ARBA" id="ARBA00023163"/>
    </source>
</evidence>
<feature type="domain" description="DNA-directed RNA polymerase N-terminal" evidence="12">
    <location>
        <begin position="358"/>
        <end position="685"/>
    </location>
</feature>
<dbReference type="SUPFAM" id="SSF56672">
    <property type="entry name" value="DNA/RNA polymerases"/>
    <property type="match status" value="1"/>
</dbReference>
<keyword evidence="6 10" id="KW-0548">Nucleotidyltransferase</keyword>
<evidence type="ECO:0000256" key="10">
    <source>
        <dbReference type="RuleBase" id="RU003805"/>
    </source>
</evidence>
<organism evidence="13 14">
    <name type="scientific">Rhizodiscina lignyota</name>
    <dbReference type="NCBI Taxonomy" id="1504668"/>
    <lineage>
        <taxon>Eukaryota</taxon>
        <taxon>Fungi</taxon>
        <taxon>Dikarya</taxon>
        <taxon>Ascomycota</taxon>
        <taxon>Pezizomycotina</taxon>
        <taxon>Dothideomycetes</taxon>
        <taxon>Pleosporomycetidae</taxon>
        <taxon>Aulographales</taxon>
        <taxon>Rhizodiscinaceae</taxon>
        <taxon>Rhizodiscina</taxon>
    </lineage>
</organism>
<evidence type="ECO:0000313" key="13">
    <source>
        <dbReference type="EMBL" id="KAF2103194.1"/>
    </source>
</evidence>
<dbReference type="PROSITE" id="PS00900">
    <property type="entry name" value="RNA_POL_PHAGE_1"/>
    <property type="match status" value="1"/>
</dbReference>
<evidence type="ECO:0000256" key="5">
    <source>
        <dbReference type="ARBA" id="ARBA00022679"/>
    </source>
</evidence>
<dbReference type="OrthoDB" id="276422at2759"/>
<feature type="region of interest" description="Disordered" evidence="11">
    <location>
        <begin position="488"/>
        <end position="528"/>
    </location>
</feature>
<feature type="region of interest" description="Disordered" evidence="11">
    <location>
        <begin position="1302"/>
        <end position="1387"/>
    </location>
</feature>
<evidence type="ECO:0000256" key="9">
    <source>
        <dbReference type="ARBA" id="ARBA00048552"/>
    </source>
</evidence>
<dbReference type="PROSITE" id="PS00489">
    <property type="entry name" value="RNA_POL_PHAGE_2"/>
    <property type="match status" value="1"/>
</dbReference>
<dbReference type="Pfam" id="PF14700">
    <property type="entry name" value="RPOL_N"/>
    <property type="match status" value="1"/>
</dbReference>
<dbReference type="Gene3D" id="1.10.150.20">
    <property type="entry name" value="5' to 3' exonuclease, C-terminal subdomain"/>
    <property type="match status" value="1"/>
</dbReference>
<dbReference type="Gene3D" id="1.10.287.260">
    <property type="match status" value="1"/>
</dbReference>
<evidence type="ECO:0000256" key="4">
    <source>
        <dbReference type="ARBA" id="ARBA00022478"/>
    </source>
</evidence>
<proteinExistence type="inferred from homology"/>
<sequence>MLARAARRHRPPSKSLQFSFPELLSRRICPIQTRCITTAASRSRSILGDHLRLRHSGAAGARQDTRPLATAAEVLTPSPDPIPFLYRPNAQSPSYSPYPSKSNLRQWDASQVLMLQDSAMNPPQAVWNFLGVGADVPELFQNLHACLRVGRYERAGNLVKRIQETFHPSAPEVIEAHNMCLRAMVEDLEDHEDTRPRDILAVQKWFERDLKPSVPPNADTFALMCRAALTVQSGLRRDRTLRRYLSMAKAAGLFEDTLASEELEDSEAHTLERVYQGLSADRLLIGDDPAPAAGAPSTLTSHRLATGKDVQVKSVDQKGEGLRTVVKSLYYLDNPEAVPFPHDEALTNKEKEKKWTRLRQEAIEESVVKEALMQWRVENEHMLDMGISPALKSKTMTALLWQWHKALEPAVKEELKAVKEALAKPRQGGGEENSHRLRYGPYLEALPAEHISAITVIEAMKFLATQGAASGAKLVSVTSKIGKALDSESRLRARQKNNSKTRSGRRQSVARNMTGLTRQTSVDAGMSVRPSLESDLAHRLVDVEKEEWPTEVKTQVAALLMSKLLDVAKFTVDKSDGDTTEPQIEHAFRHETVYKNGRRNGMVHIHPEIVEKLKREPLRGILGARLPMVAEPKAWTGFKDGGYFHYPSNLVRQKESSDTQKLYTIAAIEKGDMDQVFQGLNVLGTVPWRINQNVFNVMLEAWNSGEEIAKIAPDNPEIPYPPEPEDPTDRDARKAWLQRVSVINNERSGLHSQRCFQNFQMEIARAYLHEVFYCPHNLDFRGRVYPIPPYLNHMGADNARGLLIFANGKELGHTGLKWLKIHLANVFGFDKASLEDRENFAIKHMDDITDSVSNPLSGNRWWLKAEDPWQCLATCFELKNALNSENPEKFVSHLPIHQDGTCNGLQHYAALGGDSLGARQVNLEPGDKPADIYTAVAELVKEHIAKDAEAKNPMARKLVGKLTRKVVKQTVMTNVYGVTFVGARAQVHKQLDEIIPDDGDPALDNYKLSAYIAHKIFASLDTLFTGAQNIQRWLGHCAARISTAITQEQLELMVKKETGETDDYGPKMSTKIKKFVRKGKGINGAGKLLSDHFRSCVVWTTPLKMPVVQPYRTTRVRQIRTTMQDIALREPQLNDPVAKRKQLQGFPPNFIHSLDATHMMLSAIKCSELGLTFSSVHDSFWTHAADIPVMNRVLRDAFVRMHSEDIIGRLAAEFKARYKKSIYLTHVYARSPVGKAIKKLRASKPAEQNMRAINSKASMKELLEEHKRQKLLRSKDPEERKKGEAMVTAASIFQAAGDAEAFEPPMSLGNSEEQGDAAAAADEAGQSDEALDMEASASDIDEAVDSESKEPSEGGAKTSKPTKQFKTEPKIPLWVPLTFPDVPAKGDFDVTRLRDSQYFFS</sequence>
<protein>
    <recommendedName>
        <fullName evidence="3 10">DNA-directed RNA polymerase</fullName>
        <ecNumber evidence="3 10">2.7.7.6</ecNumber>
    </recommendedName>
</protein>
<comment type="similarity">
    <text evidence="2 10">Belongs to the phage and mitochondrial RNA polymerase family.</text>
</comment>
<dbReference type="GO" id="GO:0034245">
    <property type="term" value="C:mitochondrial DNA-directed RNA polymerase complex"/>
    <property type="evidence" value="ECO:0007669"/>
    <property type="project" value="TreeGrafter"/>
</dbReference>
<evidence type="ECO:0000256" key="7">
    <source>
        <dbReference type="ARBA" id="ARBA00022946"/>
    </source>
</evidence>
<dbReference type="EMBL" id="ML978122">
    <property type="protein sequence ID" value="KAF2103194.1"/>
    <property type="molecule type" value="Genomic_DNA"/>
</dbReference>
<evidence type="ECO:0000256" key="11">
    <source>
        <dbReference type="SAM" id="MobiDB-lite"/>
    </source>
</evidence>
<dbReference type="PANTHER" id="PTHR10102:SF0">
    <property type="entry name" value="DNA-DIRECTED RNA POLYMERASE, MITOCHONDRIAL"/>
    <property type="match status" value="1"/>
</dbReference>
<dbReference type="InterPro" id="IPR046950">
    <property type="entry name" value="DNA-dir_Rpol_C_phage-type"/>
</dbReference>
<evidence type="ECO:0000256" key="3">
    <source>
        <dbReference type="ARBA" id="ARBA00012418"/>
    </source>
</evidence>
<feature type="compositionally biased region" description="Basic and acidic residues" evidence="11">
    <location>
        <begin position="1265"/>
        <end position="1284"/>
    </location>
</feature>